<sequence>MTTHDVSTPATNITLAGTTVLVVGGAKNLGLAIAQRADAAGASVVIAARDIRSAEKAAAALRTGRAIALDITDEQSIADAAAELGAVDHIVSTAAAHHNVPLSELDHDATAKAFDAKVIGPMVLAKHFAPHMPPSGSITLFSGVAAWKPSPGFAVMGVTNGAVSVAVSHLANELKPIRVNAISPGIIDSGTWDEMPVADRGAFFDGVAEGNLAGRVGAVDDIVDAAEWLLTAGFVSGETIHVEGGARSA</sequence>
<dbReference type="RefSeq" id="WP_007238392.1">
    <property type="nucleotide sequence ID" value="NZ_BAFB01000095.1"/>
</dbReference>
<accession>H5TKZ5</accession>
<evidence type="ECO:0000259" key="3">
    <source>
        <dbReference type="SMART" id="SM00822"/>
    </source>
</evidence>
<keyword evidence="2" id="KW-0560">Oxidoreductase</keyword>
<dbReference type="Pfam" id="PF13561">
    <property type="entry name" value="adh_short_C2"/>
    <property type="match status" value="1"/>
</dbReference>
<feature type="domain" description="Ketoreductase" evidence="3">
    <location>
        <begin position="18"/>
        <end position="195"/>
    </location>
</feature>
<name>H5TKZ5_GORO1</name>
<organism evidence="4 5">
    <name type="scientific">Gordonia otitidis (strain DSM 44809 / CCUG 52243 / JCM 12355 / NBRC 100426 / IFM 10032)</name>
    <dbReference type="NCBI Taxonomy" id="1108044"/>
    <lineage>
        <taxon>Bacteria</taxon>
        <taxon>Bacillati</taxon>
        <taxon>Actinomycetota</taxon>
        <taxon>Actinomycetes</taxon>
        <taxon>Mycobacteriales</taxon>
        <taxon>Gordoniaceae</taxon>
        <taxon>Gordonia</taxon>
    </lineage>
</organism>
<dbReference type="SMART" id="SM00822">
    <property type="entry name" value="PKS_KR"/>
    <property type="match status" value="1"/>
</dbReference>
<dbReference type="Gene3D" id="3.40.50.720">
    <property type="entry name" value="NAD(P)-binding Rossmann-like Domain"/>
    <property type="match status" value="1"/>
</dbReference>
<dbReference type="CDD" id="cd05233">
    <property type="entry name" value="SDR_c"/>
    <property type="match status" value="1"/>
</dbReference>
<evidence type="ECO:0000256" key="2">
    <source>
        <dbReference type="ARBA" id="ARBA00023002"/>
    </source>
</evidence>
<comment type="caution">
    <text evidence="4">The sequence shown here is derived from an EMBL/GenBank/DDBJ whole genome shotgun (WGS) entry which is preliminary data.</text>
</comment>
<dbReference type="Proteomes" id="UP000005038">
    <property type="component" value="Unassembled WGS sequence"/>
</dbReference>
<dbReference type="InterPro" id="IPR002347">
    <property type="entry name" value="SDR_fam"/>
</dbReference>
<dbReference type="PANTHER" id="PTHR43477:SF1">
    <property type="entry name" value="DIHYDROANTICAPSIN 7-DEHYDROGENASE"/>
    <property type="match status" value="1"/>
</dbReference>
<dbReference type="GO" id="GO:0016491">
    <property type="term" value="F:oxidoreductase activity"/>
    <property type="evidence" value="ECO:0007669"/>
    <property type="project" value="UniProtKB-KW"/>
</dbReference>
<dbReference type="STRING" id="1108044.GOOTI_095_00300"/>
<dbReference type="PRINTS" id="PR00081">
    <property type="entry name" value="GDHRDH"/>
</dbReference>
<comment type="similarity">
    <text evidence="1">Belongs to the short-chain dehydrogenases/reductases (SDR) family.</text>
</comment>
<evidence type="ECO:0000313" key="4">
    <source>
        <dbReference type="EMBL" id="GAB34153.1"/>
    </source>
</evidence>
<dbReference type="PANTHER" id="PTHR43477">
    <property type="entry name" value="DIHYDROANTICAPSIN 7-DEHYDROGENASE"/>
    <property type="match status" value="1"/>
</dbReference>
<dbReference type="InterPro" id="IPR036291">
    <property type="entry name" value="NAD(P)-bd_dom_sf"/>
</dbReference>
<evidence type="ECO:0000313" key="5">
    <source>
        <dbReference type="Proteomes" id="UP000005038"/>
    </source>
</evidence>
<dbReference type="OrthoDB" id="3542748at2"/>
<protein>
    <submittedName>
        <fullName evidence="4">Oxidoreductase</fullName>
    </submittedName>
</protein>
<dbReference type="EMBL" id="BAFB01000095">
    <property type="protein sequence ID" value="GAB34153.1"/>
    <property type="molecule type" value="Genomic_DNA"/>
</dbReference>
<dbReference type="InterPro" id="IPR057326">
    <property type="entry name" value="KR_dom"/>
</dbReference>
<gene>
    <name evidence="4" type="ORF">GOOTI_095_00300</name>
</gene>
<dbReference type="InterPro" id="IPR051122">
    <property type="entry name" value="SDR_DHRS6-like"/>
</dbReference>
<keyword evidence="5" id="KW-1185">Reference proteome</keyword>
<proteinExistence type="inferred from homology"/>
<dbReference type="SUPFAM" id="SSF51735">
    <property type="entry name" value="NAD(P)-binding Rossmann-fold domains"/>
    <property type="match status" value="1"/>
</dbReference>
<evidence type="ECO:0000256" key="1">
    <source>
        <dbReference type="ARBA" id="ARBA00006484"/>
    </source>
</evidence>
<dbReference type="AlphaFoldDB" id="H5TKZ5"/>
<reference evidence="4" key="1">
    <citation type="submission" date="2012-02" db="EMBL/GenBank/DDBJ databases">
        <title>Whole genome shotgun sequence of Gordonia otitidis NBRC 100426.</title>
        <authorList>
            <person name="Yoshida I."/>
            <person name="Hosoyama A."/>
            <person name="Tsuchikane K."/>
            <person name="Katsumata H."/>
            <person name="Yamazaki S."/>
            <person name="Fujita N."/>
        </authorList>
    </citation>
    <scope>NUCLEOTIDE SEQUENCE [LARGE SCALE GENOMIC DNA]</scope>
    <source>
        <strain evidence="4">NBRC 100426</strain>
    </source>
</reference>